<gene>
    <name evidence="3" type="ORF">GCM10010403_29700</name>
</gene>
<comment type="caution">
    <text evidence="3">The sequence shown here is derived from an EMBL/GenBank/DDBJ whole genome shotgun (WGS) entry which is preliminary data.</text>
</comment>
<dbReference type="Proteomes" id="UP001501584">
    <property type="component" value="Unassembled WGS sequence"/>
</dbReference>
<keyword evidence="1" id="KW-0378">Hydrolase</keyword>
<name>A0ABP5SP09_9ACTN</name>
<dbReference type="SUPFAM" id="SSF53474">
    <property type="entry name" value="alpha/beta-Hydrolases"/>
    <property type="match status" value="1"/>
</dbReference>
<keyword evidence="4" id="KW-1185">Reference proteome</keyword>
<dbReference type="InterPro" id="IPR029058">
    <property type="entry name" value="AB_hydrolase_fold"/>
</dbReference>
<proteinExistence type="predicted"/>
<organism evidence="3 4">
    <name type="scientific">Glycomyces rutgersensis</name>
    <dbReference type="NCBI Taxonomy" id="58115"/>
    <lineage>
        <taxon>Bacteria</taxon>
        <taxon>Bacillati</taxon>
        <taxon>Actinomycetota</taxon>
        <taxon>Actinomycetes</taxon>
        <taxon>Glycomycetales</taxon>
        <taxon>Glycomycetaceae</taxon>
        <taxon>Glycomyces</taxon>
    </lineage>
</organism>
<dbReference type="PANTHER" id="PTHR42776">
    <property type="entry name" value="SERINE PEPTIDASE S9 FAMILY MEMBER"/>
    <property type="match status" value="1"/>
</dbReference>
<evidence type="ECO:0000256" key="1">
    <source>
        <dbReference type="ARBA" id="ARBA00022801"/>
    </source>
</evidence>
<evidence type="ECO:0000259" key="2">
    <source>
        <dbReference type="Pfam" id="PF00326"/>
    </source>
</evidence>
<dbReference type="PANTHER" id="PTHR42776:SF27">
    <property type="entry name" value="DIPEPTIDYL PEPTIDASE FAMILY MEMBER 6"/>
    <property type="match status" value="1"/>
</dbReference>
<feature type="domain" description="Peptidase S9 prolyl oligopeptidase catalytic" evidence="2">
    <location>
        <begin position="274"/>
        <end position="440"/>
    </location>
</feature>
<sequence length="441" mass="47850">MCRFADGEPEVLVAWGATISSFLPLSDSVLFLAEDELEGEGVRVWSESLRPTRLRVLDLETDRIRTLGEEHAVAVAQRPDGGPLAVITWPSPELDPGALEPRLSLMDVETGAVRDLGRAGIEASPPVWWQGDDGWHVAYLEYPELAGGLAVFDVTVESGEHRNLTADMDACPIELVQAPSGAPWVLVAEGLDTSVRRLGADDILTVAGHAESLAVRGELVAMIASTARQPKEVHCGSSTAPLTAITDLGRELSGIPWGLQERLAYKASDGLSLEEWDDIETGIDLLVAEGVADPDRLGIGGWSHGGFMAAWAVGQTERFKASLMGAGISDWGMLAATGEFGPFEAARGGSVGWEGEGPHPHDRLSPVSHAAKIRTPVLIVHGEDDTNVPLSQAEYFHRALRRFGVEHEFVVYPGEGHSLRERGHQLDLLHRTRDWFDRWLR</sequence>
<accession>A0ABP5SP09</accession>
<evidence type="ECO:0000313" key="3">
    <source>
        <dbReference type="EMBL" id="GAA2335669.1"/>
    </source>
</evidence>
<dbReference type="InterPro" id="IPR001375">
    <property type="entry name" value="Peptidase_S9_cat"/>
</dbReference>
<dbReference type="EMBL" id="BAAASX010000004">
    <property type="protein sequence ID" value="GAA2335669.1"/>
    <property type="molecule type" value="Genomic_DNA"/>
</dbReference>
<reference evidence="4" key="1">
    <citation type="journal article" date="2019" name="Int. J. Syst. Evol. Microbiol.">
        <title>The Global Catalogue of Microorganisms (GCM) 10K type strain sequencing project: providing services to taxonomists for standard genome sequencing and annotation.</title>
        <authorList>
            <consortium name="The Broad Institute Genomics Platform"/>
            <consortium name="The Broad Institute Genome Sequencing Center for Infectious Disease"/>
            <person name="Wu L."/>
            <person name="Ma J."/>
        </authorList>
    </citation>
    <scope>NUCLEOTIDE SEQUENCE [LARGE SCALE GENOMIC DNA]</scope>
    <source>
        <strain evidence="4">JCM 6238</strain>
    </source>
</reference>
<dbReference type="Gene3D" id="3.40.50.1820">
    <property type="entry name" value="alpha/beta hydrolase"/>
    <property type="match status" value="1"/>
</dbReference>
<protein>
    <recommendedName>
        <fullName evidence="2">Peptidase S9 prolyl oligopeptidase catalytic domain-containing protein</fullName>
    </recommendedName>
</protein>
<dbReference type="Pfam" id="PF00326">
    <property type="entry name" value="Peptidase_S9"/>
    <property type="match status" value="1"/>
</dbReference>
<evidence type="ECO:0000313" key="4">
    <source>
        <dbReference type="Proteomes" id="UP001501584"/>
    </source>
</evidence>